<comment type="caution">
    <text evidence="9">The sequence shown here is derived from an EMBL/GenBank/DDBJ whole genome shotgun (WGS) entry which is preliminary data.</text>
</comment>
<evidence type="ECO:0000256" key="1">
    <source>
        <dbReference type="ARBA" id="ARBA00004651"/>
    </source>
</evidence>
<evidence type="ECO:0000256" key="6">
    <source>
        <dbReference type="ARBA" id="ARBA00023136"/>
    </source>
</evidence>
<evidence type="ECO:0000256" key="7">
    <source>
        <dbReference type="SAM" id="Phobius"/>
    </source>
</evidence>
<sequence>MRVNKTKSLIKNTAVTVFWLAVWQIVYMLIGRDILFASPGDTLKALLEMCASAVFYKTIALSFARIAVGFFAGSVIGILLGIATGFSGILYTLFKPIISIVRAAPVASFIILALAWMKSGEVPVFISFLTVVPIVWSNLSEGIASVDNKLLEMAHMYEYSISTKLKKIYMPAVLPYIKSAAVTGVGFAWKSGVAAEVIGNPRFSVGSKLYEAKVYLETPQLFAWTAVIIILSVLFERIIINAVNGTKKHRG</sequence>
<dbReference type="CDD" id="cd06261">
    <property type="entry name" value="TM_PBP2"/>
    <property type="match status" value="1"/>
</dbReference>
<feature type="transmembrane region" description="Helical" evidence="7">
    <location>
        <begin position="42"/>
        <end position="59"/>
    </location>
</feature>
<gene>
    <name evidence="9" type="ORF">SDC9_102587</name>
</gene>
<feature type="transmembrane region" description="Helical" evidence="7">
    <location>
        <begin position="221"/>
        <end position="240"/>
    </location>
</feature>
<dbReference type="PANTHER" id="PTHR30151:SF0">
    <property type="entry name" value="ABC TRANSPORTER PERMEASE PROTEIN MJ0413-RELATED"/>
    <property type="match status" value="1"/>
</dbReference>
<feature type="transmembrane region" description="Helical" evidence="7">
    <location>
        <begin position="12"/>
        <end position="30"/>
    </location>
</feature>
<keyword evidence="4 7" id="KW-0812">Transmembrane</keyword>
<proteinExistence type="predicted"/>
<evidence type="ECO:0000256" key="5">
    <source>
        <dbReference type="ARBA" id="ARBA00022989"/>
    </source>
</evidence>
<dbReference type="PANTHER" id="PTHR30151">
    <property type="entry name" value="ALKANE SULFONATE ABC TRANSPORTER-RELATED, MEMBRANE SUBUNIT"/>
    <property type="match status" value="1"/>
</dbReference>
<protein>
    <recommendedName>
        <fullName evidence="8">ABC transmembrane type-1 domain-containing protein</fullName>
    </recommendedName>
</protein>
<keyword evidence="3" id="KW-1003">Cell membrane</keyword>
<evidence type="ECO:0000256" key="4">
    <source>
        <dbReference type="ARBA" id="ARBA00022692"/>
    </source>
</evidence>
<feature type="transmembrane region" description="Helical" evidence="7">
    <location>
        <begin position="66"/>
        <end position="91"/>
    </location>
</feature>
<evidence type="ECO:0000256" key="3">
    <source>
        <dbReference type="ARBA" id="ARBA00022475"/>
    </source>
</evidence>
<dbReference type="InterPro" id="IPR000515">
    <property type="entry name" value="MetI-like"/>
</dbReference>
<dbReference type="Gene3D" id="1.10.3720.10">
    <property type="entry name" value="MetI-like"/>
    <property type="match status" value="1"/>
</dbReference>
<dbReference type="GO" id="GO:0055085">
    <property type="term" value="P:transmembrane transport"/>
    <property type="evidence" value="ECO:0007669"/>
    <property type="project" value="InterPro"/>
</dbReference>
<feature type="transmembrane region" description="Helical" evidence="7">
    <location>
        <begin position="122"/>
        <end position="139"/>
    </location>
</feature>
<dbReference type="SUPFAM" id="SSF161098">
    <property type="entry name" value="MetI-like"/>
    <property type="match status" value="1"/>
</dbReference>
<comment type="subcellular location">
    <subcellularLocation>
        <location evidence="1">Cell membrane</location>
        <topology evidence="1">Multi-pass membrane protein</topology>
    </subcellularLocation>
</comment>
<keyword evidence="6 7" id="KW-0472">Membrane</keyword>
<name>A0A645ARR3_9ZZZZ</name>
<feature type="transmembrane region" description="Helical" evidence="7">
    <location>
        <begin position="97"/>
        <end position="115"/>
    </location>
</feature>
<dbReference type="GO" id="GO:0005886">
    <property type="term" value="C:plasma membrane"/>
    <property type="evidence" value="ECO:0007669"/>
    <property type="project" value="UniProtKB-SubCell"/>
</dbReference>
<dbReference type="InterPro" id="IPR035906">
    <property type="entry name" value="MetI-like_sf"/>
</dbReference>
<dbReference type="Pfam" id="PF00528">
    <property type="entry name" value="BPD_transp_1"/>
    <property type="match status" value="1"/>
</dbReference>
<feature type="domain" description="ABC transmembrane type-1" evidence="8">
    <location>
        <begin position="55"/>
        <end position="239"/>
    </location>
</feature>
<keyword evidence="2" id="KW-0813">Transport</keyword>
<dbReference type="EMBL" id="VSSQ01015436">
    <property type="protein sequence ID" value="MPM55790.1"/>
    <property type="molecule type" value="Genomic_DNA"/>
</dbReference>
<reference evidence="9" key="1">
    <citation type="submission" date="2019-08" db="EMBL/GenBank/DDBJ databases">
        <authorList>
            <person name="Kucharzyk K."/>
            <person name="Murdoch R.W."/>
            <person name="Higgins S."/>
            <person name="Loffler F."/>
        </authorList>
    </citation>
    <scope>NUCLEOTIDE SEQUENCE</scope>
</reference>
<dbReference type="PROSITE" id="PS50928">
    <property type="entry name" value="ABC_TM1"/>
    <property type="match status" value="1"/>
</dbReference>
<keyword evidence="5 7" id="KW-1133">Transmembrane helix</keyword>
<organism evidence="9">
    <name type="scientific">bioreactor metagenome</name>
    <dbReference type="NCBI Taxonomy" id="1076179"/>
    <lineage>
        <taxon>unclassified sequences</taxon>
        <taxon>metagenomes</taxon>
        <taxon>ecological metagenomes</taxon>
    </lineage>
</organism>
<evidence type="ECO:0000259" key="8">
    <source>
        <dbReference type="PROSITE" id="PS50928"/>
    </source>
</evidence>
<evidence type="ECO:0000313" key="9">
    <source>
        <dbReference type="EMBL" id="MPM55790.1"/>
    </source>
</evidence>
<evidence type="ECO:0000256" key="2">
    <source>
        <dbReference type="ARBA" id="ARBA00022448"/>
    </source>
</evidence>
<dbReference type="AlphaFoldDB" id="A0A645ARR3"/>
<accession>A0A645ARR3</accession>